<proteinExistence type="inferred from homology"/>
<dbReference type="InParanoid" id="A0A669C6E9"/>
<dbReference type="Gene3D" id="3.30.70.270">
    <property type="match status" value="1"/>
</dbReference>
<organism evidence="4 5">
    <name type="scientific">Oreochromis niloticus</name>
    <name type="common">Nile tilapia</name>
    <name type="synonym">Tilapia nilotica</name>
    <dbReference type="NCBI Taxonomy" id="8128"/>
    <lineage>
        <taxon>Eukaryota</taxon>
        <taxon>Metazoa</taxon>
        <taxon>Chordata</taxon>
        <taxon>Craniata</taxon>
        <taxon>Vertebrata</taxon>
        <taxon>Euteleostomi</taxon>
        <taxon>Actinopterygii</taxon>
        <taxon>Neopterygii</taxon>
        <taxon>Teleostei</taxon>
        <taxon>Neoteleostei</taxon>
        <taxon>Acanthomorphata</taxon>
        <taxon>Ovalentaria</taxon>
        <taxon>Cichlomorphae</taxon>
        <taxon>Cichliformes</taxon>
        <taxon>Cichlidae</taxon>
        <taxon>African cichlids</taxon>
        <taxon>Pseudocrenilabrinae</taxon>
        <taxon>Oreochromini</taxon>
        <taxon>Oreochromis</taxon>
    </lineage>
</organism>
<dbReference type="InterPro" id="IPR043128">
    <property type="entry name" value="Rev_trsase/Diguanyl_cyclase"/>
</dbReference>
<dbReference type="Ensembl" id="ENSONIT00000062887.1">
    <property type="protein sequence ID" value="ENSONIP00000042196.1"/>
    <property type="gene ID" value="ENSONIG00000041215.1"/>
</dbReference>
<keyword evidence="5" id="KW-1185">Reference proteome</keyword>
<sequence length="343" mass="38656">KNPKILKSLDNQSGFRKQHSTITAATKVVNDIIDLIDCKKYCAALFLDLSKAFDTVDHAILLNRLNNIGLSVNAVSWFSNYLSARKQCVHAAGSSSSFLPVSKGVPQGSILGPLLFSLYINNLCDNFSNAAFHLYADDTIIYCSSPSVAQSLQFLQSAFDDVQSHLTQLKLVLNPEKSKFMLFSNGKELLATSPKIKTIQGTEIEMVTSYKYLGIIIDQNLSFKTHIQKLVSKLKLKLGYFFRNQSCFSLQVRKHLIHATFLPLLDYGDLLFMNAPAHYLKRLDTVYRCALRFITGYGNRVQHCSFYAAAKCPSLHIRRLSHWLIFIYKSLLGLVPSYLCVYV</sequence>
<evidence type="ECO:0000313" key="4">
    <source>
        <dbReference type="Ensembl" id="ENSONIP00000042196.1"/>
    </source>
</evidence>
<protein>
    <recommendedName>
        <fullName evidence="2">ribonuclease H</fullName>
        <ecNumber evidence="2">3.1.26.4</ecNumber>
    </recommendedName>
</protein>
<dbReference type="PANTHER" id="PTHR33332">
    <property type="entry name" value="REVERSE TRANSCRIPTASE DOMAIN-CONTAINING PROTEIN"/>
    <property type="match status" value="1"/>
</dbReference>
<reference evidence="4" key="3">
    <citation type="submission" date="2025-09" db="UniProtKB">
        <authorList>
            <consortium name="Ensembl"/>
        </authorList>
    </citation>
    <scope>IDENTIFICATION</scope>
</reference>
<evidence type="ECO:0000313" key="5">
    <source>
        <dbReference type="Proteomes" id="UP000005207"/>
    </source>
</evidence>
<dbReference type="EC" id="3.1.26.4" evidence="2"/>
<reference evidence="5" key="1">
    <citation type="submission" date="2012-01" db="EMBL/GenBank/DDBJ databases">
        <title>The Genome Sequence of Oreochromis niloticus (Nile Tilapia).</title>
        <authorList>
            <consortium name="Broad Institute Genome Assembly Team"/>
            <consortium name="Broad Institute Sequencing Platform"/>
            <person name="Di Palma F."/>
            <person name="Johnson J."/>
            <person name="Lander E.S."/>
            <person name="Lindblad-Toh K."/>
        </authorList>
    </citation>
    <scope>NUCLEOTIDE SEQUENCE [LARGE SCALE GENOMIC DNA]</scope>
</reference>
<dbReference type="GO" id="GO:0004523">
    <property type="term" value="F:RNA-DNA hybrid ribonuclease activity"/>
    <property type="evidence" value="ECO:0007669"/>
    <property type="project" value="UniProtKB-EC"/>
</dbReference>
<dbReference type="Pfam" id="PF00078">
    <property type="entry name" value="RVT_1"/>
    <property type="match status" value="1"/>
</dbReference>
<evidence type="ECO:0000259" key="3">
    <source>
        <dbReference type="PROSITE" id="PS50878"/>
    </source>
</evidence>
<dbReference type="SUPFAM" id="SSF56672">
    <property type="entry name" value="DNA/RNA polymerases"/>
    <property type="match status" value="1"/>
</dbReference>
<dbReference type="GeneTree" id="ENSGT01120000271879"/>
<dbReference type="PROSITE" id="PS50878">
    <property type="entry name" value="RT_POL"/>
    <property type="match status" value="1"/>
</dbReference>
<dbReference type="Proteomes" id="UP000005207">
    <property type="component" value="Linkage group LG2"/>
</dbReference>
<reference evidence="4" key="2">
    <citation type="submission" date="2025-08" db="UniProtKB">
        <authorList>
            <consortium name="Ensembl"/>
        </authorList>
    </citation>
    <scope>IDENTIFICATION</scope>
</reference>
<dbReference type="OMA" id="NAYTHEN"/>
<evidence type="ECO:0000256" key="1">
    <source>
        <dbReference type="ARBA" id="ARBA00010879"/>
    </source>
</evidence>
<name>A0A669C6E9_ORENI</name>
<evidence type="ECO:0000256" key="2">
    <source>
        <dbReference type="ARBA" id="ARBA00012180"/>
    </source>
</evidence>
<dbReference type="CDD" id="cd01650">
    <property type="entry name" value="RT_nLTR_like"/>
    <property type="match status" value="1"/>
</dbReference>
<dbReference type="AlphaFoldDB" id="A0A669C6E9"/>
<accession>A0A669C6E9</accession>
<comment type="similarity">
    <text evidence="1">Belongs to the beta type-B retroviral polymerase family. HERV class-II K(HML-2) pol subfamily.</text>
</comment>
<dbReference type="InterPro" id="IPR043502">
    <property type="entry name" value="DNA/RNA_pol_sf"/>
</dbReference>
<feature type="domain" description="Reverse transcriptase" evidence="3">
    <location>
        <begin position="1"/>
        <end position="217"/>
    </location>
</feature>
<dbReference type="InterPro" id="IPR000477">
    <property type="entry name" value="RT_dom"/>
</dbReference>